<evidence type="ECO:0000313" key="2">
    <source>
        <dbReference type="Proteomes" id="UP001174909"/>
    </source>
</evidence>
<name>A0AA35XAY3_GEOBA</name>
<dbReference type="EMBL" id="CASHTH010003884">
    <property type="protein sequence ID" value="CAI8050754.1"/>
    <property type="molecule type" value="Genomic_DNA"/>
</dbReference>
<sequence>MADCEELQSLNKRASLKEPIVECGRCKGFYLESENSSSACLWHPGKQLFKVSFIGKCFMSFTLLCFKTGHVDNNHHPHQTEVELLLQDGPSGCGVQD</sequence>
<gene>
    <name evidence="1" type="ORF">GBAR_LOCUS27834</name>
</gene>
<dbReference type="Proteomes" id="UP001174909">
    <property type="component" value="Unassembled WGS sequence"/>
</dbReference>
<comment type="caution">
    <text evidence="1">The sequence shown here is derived from an EMBL/GenBank/DDBJ whole genome shotgun (WGS) entry which is preliminary data.</text>
</comment>
<dbReference type="AlphaFoldDB" id="A0AA35XAY3"/>
<organism evidence="1 2">
    <name type="scientific">Geodia barretti</name>
    <name type="common">Barrett's horny sponge</name>
    <dbReference type="NCBI Taxonomy" id="519541"/>
    <lineage>
        <taxon>Eukaryota</taxon>
        <taxon>Metazoa</taxon>
        <taxon>Porifera</taxon>
        <taxon>Demospongiae</taxon>
        <taxon>Heteroscleromorpha</taxon>
        <taxon>Tetractinellida</taxon>
        <taxon>Astrophorina</taxon>
        <taxon>Geodiidae</taxon>
        <taxon>Geodia</taxon>
    </lineage>
</organism>
<protein>
    <submittedName>
        <fullName evidence="1">Uncharacterized protein</fullName>
    </submittedName>
</protein>
<reference evidence="1" key="1">
    <citation type="submission" date="2023-03" db="EMBL/GenBank/DDBJ databases">
        <authorList>
            <person name="Steffen K."/>
            <person name="Cardenas P."/>
        </authorList>
    </citation>
    <scope>NUCLEOTIDE SEQUENCE</scope>
</reference>
<accession>A0AA35XAY3</accession>
<evidence type="ECO:0000313" key="1">
    <source>
        <dbReference type="EMBL" id="CAI8050754.1"/>
    </source>
</evidence>
<keyword evidence="2" id="KW-1185">Reference proteome</keyword>
<proteinExistence type="predicted"/>